<dbReference type="GeneID" id="24096446"/>
<dbReference type="EMBL" id="HE797038">
    <property type="protein sequence ID" value="CCM01535.1"/>
    <property type="molecule type" value="Genomic_DNA"/>
</dbReference>
<keyword evidence="3" id="KW-1185">Reference proteome</keyword>
<protein>
    <submittedName>
        <fullName evidence="2">Uncharacterized protein</fullName>
    </submittedName>
</protein>
<feature type="region of interest" description="Disordered" evidence="1">
    <location>
        <begin position="1"/>
        <end position="26"/>
    </location>
</feature>
<evidence type="ECO:0000313" key="3">
    <source>
        <dbReference type="Proteomes" id="UP000006352"/>
    </source>
</evidence>
<accession>J4GNK2</accession>
<dbReference type="InParanoid" id="J4GNK2"/>
<evidence type="ECO:0000256" key="1">
    <source>
        <dbReference type="SAM" id="MobiDB-lite"/>
    </source>
</evidence>
<proteinExistence type="predicted"/>
<gene>
    <name evidence="2" type="ORF">FIBRA_03591</name>
</gene>
<sequence>MSSLNSRAGWKYGNVGSGTSATEMSRGNIKGLHMHTELGKRGGQEVFIDVESHEMIDVLESDKMPSPSDSSTLKMYPLEKEGRMSVGQAPSRPSVAQ</sequence>
<dbReference type="RefSeq" id="XP_012180818.1">
    <property type="nucleotide sequence ID" value="XM_012325428.1"/>
</dbReference>
<dbReference type="Proteomes" id="UP000006352">
    <property type="component" value="Unassembled WGS sequence"/>
</dbReference>
<dbReference type="AlphaFoldDB" id="J4GNK2"/>
<organism evidence="2 3">
    <name type="scientific">Fibroporia radiculosa</name>
    <dbReference type="NCBI Taxonomy" id="599839"/>
    <lineage>
        <taxon>Eukaryota</taxon>
        <taxon>Fungi</taxon>
        <taxon>Dikarya</taxon>
        <taxon>Basidiomycota</taxon>
        <taxon>Agaricomycotina</taxon>
        <taxon>Agaricomycetes</taxon>
        <taxon>Polyporales</taxon>
        <taxon>Fibroporiaceae</taxon>
        <taxon>Fibroporia</taxon>
    </lineage>
</organism>
<evidence type="ECO:0000313" key="2">
    <source>
        <dbReference type="EMBL" id="CCM01535.1"/>
    </source>
</evidence>
<feature type="region of interest" description="Disordered" evidence="1">
    <location>
        <begin position="60"/>
        <end position="97"/>
    </location>
</feature>
<dbReference type="HOGENOM" id="CLU_2346706_0_0_1"/>
<name>J4GNK2_9APHY</name>
<reference evidence="2 3" key="1">
    <citation type="journal article" date="2012" name="Appl. Environ. Microbiol.">
        <title>Short-read sequencing for genomic analysis of the brown rot fungus Fibroporia radiculosa.</title>
        <authorList>
            <person name="Tang J.D."/>
            <person name="Perkins A.D."/>
            <person name="Sonstegard T.S."/>
            <person name="Schroeder S.G."/>
            <person name="Burgess S.C."/>
            <person name="Diehl S.V."/>
        </authorList>
    </citation>
    <scope>NUCLEOTIDE SEQUENCE [LARGE SCALE GENOMIC DNA]</scope>
    <source>
        <strain evidence="2 3">TFFH 294</strain>
    </source>
</reference>
<dbReference type="OrthoDB" id="3183258at2759"/>